<name>A0A8T0HPV5_CERPU</name>
<accession>A0A8T0HPV5</accession>
<dbReference type="EMBL" id="CM026426">
    <property type="protein sequence ID" value="KAG0572932.1"/>
    <property type="molecule type" value="Genomic_DNA"/>
</dbReference>
<feature type="region of interest" description="Disordered" evidence="1">
    <location>
        <begin position="33"/>
        <end position="131"/>
    </location>
</feature>
<evidence type="ECO:0000313" key="2">
    <source>
        <dbReference type="EMBL" id="KAG0572932.1"/>
    </source>
</evidence>
<dbReference type="AlphaFoldDB" id="A0A8T0HPV5"/>
<sequence length="131" mass="14295">MVVVDLGGYHQETHMEEAIMRMARGAEVRAVGSEGGHGYGWNKRKHNFPEDAPQELGKGSLVNGRAKSQSRVGGSLAAGDCPDPTEEEALGQTEHIAKNVRKERRREEPSPTEDPIRDYDVPSDVEGIDGT</sequence>
<organism evidence="2 3">
    <name type="scientific">Ceratodon purpureus</name>
    <name type="common">Fire moss</name>
    <name type="synonym">Dicranum purpureum</name>
    <dbReference type="NCBI Taxonomy" id="3225"/>
    <lineage>
        <taxon>Eukaryota</taxon>
        <taxon>Viridiplantae</taxon>
        <taxon>Streptophyta</taxon>
        <taxon>Embryophyta</taxon>
        <taxon>Bryophyta</taxon>
        <taxon>Bryophytina</taxon>
        <taxon>Bryopsida</taxon>
        <taxon>Dicranidae</taxon>
        <taxon>Pseudoditrichales</taxon>
        <taxon>Ditrichaceae</taxon>
        <taxon>Ceratodon</taxon>
    </lineage>
</organism>
<reference evidence="2" key="1">
    <citation type="submission" date="2020-06" db="EMBL/GenBank/DDBJ databases">
        <title>WGS assembly of Ceratodon purpureus strain R40.</title>
        <authorList>
            <person name="Carey S.B."/>
            <person name="Jenkins J."/>
            <person name="Shu S."/>
            <person name="Lovell J.T."/>
            <person name="Sreedasyam A."/>
            <person name="Maumus F."/>
            <person name="Tiley G.P."/>
            <person name="Fernandez-Pozo N."/>
            <person name="Barry K."/>
            <person name="Chen C."/>
            <person name="Wang M."/>
            <person name="Lipzen A."/>
            <person name="Daum C."/>
            <person name="Saski C.A."/>
            <person name="Payton A.C."/>
            <person name="Mcbreen J.C."/>
            <person name="Conrad R.E."/>
            <person name="Kollar L.M."/>
            <person name="Olsson S."/>
            <person name="Huttunen S."/>
            <person name="Landis J.B."/>
            <person name="Wickett N.J."/>
            <person name="Johnson M.G."/>
            <person name="Rensing S.A."/>
            <person name="Grimwood J."/>
            <person name="Schmutz J."/>
            <person name="Mcdaniel S.F."/>
        </authorList>
    </citation>
    <scope>NUCLEOTIDE SEQUENCE</scope>
    <source>
        <strain evidence="2">R40</strain>
    </source>
</reference>
<evidence type="ECO:0000256" key="1">
    <source>
        <dbReference type="SAM" id="MobiDB-lite"/>
    </source>
</evidence>
<gene>
    <name evidence="2" type="ORF">KC19_VG135300</name>
</gene>
<dbReference type="Proteomes" id="UP000822688">
    <property type="component" value="Chromosome V"/>
</dbReference>
<feature type="compositionally biased region" description="Basic and acidic residues" evidence="1">
    <location>
        <begin position="105"/>
        <end position="120"/>
    </location>
</feature>
<feature type="compositionally biased region" description="Acidic residues" evidence="1">
    <location>
        <begin position="121"/>
        <end position="131"/>
    </location>
</feature>
<evidence type="ECO:0000313" key="3">
    <source>
        <dbReference type="Proteomes" id="UP000822688"/>
    </source>
</evidence>
<keyword evidence="3" id="KW-1185">Reference proteome</keyword>
<proteinExistence type="predicted"/>
<comment type="caution">
    <text evidence="2">The sequence shown here is derived from an EMBL/GenBank/DDBJ whole genome shotgun (WGS) entry which is preliminary data.</text>
</comment>
<protein>
    <submittedName>
        <fullName evidence="2">Uncharacterized protein</fullName>
    </submittedName>
</protein>